<dbReference type="InterPro" id="IPR005846">
    <property type="entry name" value="A-D-PHexomutase_a/b/a-III"/>
</dbReference>
<feature type="domain" description="Alpha-D-phosphohexomutase alpha/beta/alpha" evidence="8">
    <location>
        <begin position="6"/>
        <end position="133"/>
    </location>
</feature>
<dbReference type="Pfam" id="PF02879">
    <property type="entry name" value="PGM_PMM_II"/>
    <property type="match status" value="1"/>
</dbReference>
<dbReference type="GO" id="GO:0016868">
    <property type="term" value="F:intramolecular phosphotransferase activity"/>
    <property type="evidence" value="ECO:0007669"/>
    <property type="project" value="InterPro"/>
</dbReference>
<dbReference type="PANTHER" id="PTHR43771:SF1">
    <property type="entry name" value="PHOSPHOMANNOMUTASE"/>
    <property type="match status" value="1"/>
</dbReference>
<dbReference type="InterPro" id="IPR005841">
    <property type="entry name" value="Alpha-D-phosphohexomutase_SF"/>
</dbReference>
<sequence length="456" mass="48628">MGDLAKIFKAYDVRGVVPDEFDEETAEAVGAAFVEVTGARTAVVAHDMRASSGPLAEAFTRGATSRGADVVNTGLGSTDLLYYASGSLALPGVMFTASHNPARYNGMKMCRAGAVPIGSDTGLTQIRDRAAEILKAGSIGDDGGADSAVGTVSTRDLLRGYADHLRALVDLSGIRRLRVVVDAGNGMGGHTVPVVFEGLPVELTALYFELDGDFPNHEANPIEPENLRDLQKAVLDVGADIGLAFDGDADRCWVIDERGESVSPSTITALVAARELVKHPGATIIHNLITSRGVPEIVAEHGGRPVRTRVGHSFIKAEMARTDAVFGGEHSAHYYFRDFWFADSGMLAAMHVLAALGEQDRSLSEILADYTRYAASGEINSTVADQVGATERVRETFAARDDVTFDELDGLTVSGPGWWFNLRPSNTEPLLRLNAEAADEIQMAAIRDEVLAVVRS</sequence>
<evidence type="ECO:0000256" key="3">
    <source>
        <dbReference type="ARBA" id="ARBA00022553"/>
    </source>
</evidence>
<keyword evidence="5" id="KW-0460">Magnesium</keyword>
<evidence type="ECO:0000256" key="1">
    <source>
        <dbReference type="ARBA" id="ARBA00001946"/>
    </source>
</evidence>
<dbReference type="EMBL" id="FZOD01000075">
    <property type="protein sequence ID" value="SNT59967.1"/>
    <property type="molecule type" value="Genomic_DNA"/>
</dbReference>
<dbReference type="PRINTS" id="PR00509">
    <property type="entry name" value="PGMPMM"/>
</dbReference>
<dbReference type="Gene3D" id="3.40.120.10">
    <property type="entry name" value="Alpha-D-Glucose-1,6-Bisphosphate, subunit A, domain 3"/>
    <property type="match status" value="3"/>
</dbReference>
<dbReference type="PANTHER" id="PTHR43771">
    <property type="entry name" value="PHOSPHOMANNOMUTASE"/>
    <property type="match status" value="1"/>
</dbReference>
<dbReference type="Pfam" id="PF00408">
    <property type="entry name" value="PGM_PMM_IV"/>
    <property type="match status" value="1"/>
</dbReference>
<dbReference type="InterPro" id="IPR005845">
    <property type="entry name" value="A-D-PHexomutase_a/b/a-II"/>
</dbReference>
<dbReference type="SUPFAM" id="SSF55957">
    <property type="entry name" value="Phosphoglucomutase, C-terminal domain"/>
    <property type="match status" value="1"/>
</dbReference>
<dbReference type="OrthoDB" id="9803322at2"/>
<dbReference type="AlphaFoldDB" id="A0A239NYL2"/>
<evidence type="ECO:0000259" key="9">
    <source>
        <dbReference type="Pfam" id="PF02879"/>
    </source>
</evidence>
<accession>A0A239NYL2</accession>
<evidence type="ECO:0000259" key="7">
    <source>
        <dbReference type="Pfam" id="PF00408"/>
    </source>
</evidence>
<evidence type="ECO:0000259" key="10">
    <source>
        <dbReference type="Pfam" id="PF02880"/>
    </source>
</evidence>
<evidence type="ECO:0000313" key="12">
    <source>
        <dbReference type="Proteomes" id="UP000198282"/>
    </source>
</evidence>
<evidence type="ECO:0000256" key="6">
    <source>
        <dbReference type="ARBA" id="ARBA00023235"/>
    </source>
</evidence>
<protein>
    <submittedName>
        <fullName evidence="11">Phosphomannomutase</fullName>
    </submittedName>
</protein>
<dbReference type="InterPro" id="IPR016055">
    <property type="entry name" value="A-D-PHexomutase_a/b/a-I/II/III"/>
</dbReference>
<dbReference type="InterPro" id="IPR036900">
    <property type="entry name" value="A-D-PHexomutase_C_sf"/>
</dbReference>
<dbReference type="Pfam" id="PF02880">
    <property type="entry name" value="PGM_PMM_III"/>
    <property type="match status" value="1"/>
</dbReference>
<name>A0A239NYL2_9ACTN</name>
<dbReference type="NCBIfam" id="NF007088">
    <property type="entry name" value="PRK09542.1"/>
    <property type="match status" value="1"/>
</dbReference>
<proteinExistence type="inferred from homology"/>
<comment type="cofactor">
    <cofactor evidence="1">
        <name>Mg(2+)</name>
        <dbReference type="ChEBI" id="CHEBI:18420"/>
    </cofactor>
</comment>
<dbReference type="RefSeq" id="WP_089212827.1">
    <property type="nucleotide sequence ID" value="NZ_FZOD01000075.1"/>
</dbReference>
<evidence type="ECO:0000313" key="11">
    <source>
        <dbReference type="EMBL" id="SNT59967.1"/>
    </source>
</evidence>
<dbReference type="CDD" id="cd03089">
    <property type="entry name" value="PMM_PGM"/>
    <property type="match status" value="1"/>
</dbReference>
<dbReference type="GO" id="GO:0005975">
    <property type="term" value="P:carbohydrate metabolic process"/>
    <property type="evidence" value="ECO:0007669"/>
    <property type="project" value="InterPro"/>
</dbReference>
<evidence type="ECO:0000259" key="8">
    <source>
        <dbReference type="Pfam" id="PF02878"/>
    </source>
</evidence>
<keyword evidence="12" id="KW-1185">Reference proteome</keyword>
<dbReference type="InterPro" id="IPR005844">
    <property type="entry name" value="A-D-PHexomutase_a/b/a-I"/>
</dbReference>
<feature type="domain" description="Alpha-D-phosphohexomutase alpha/beta/alpha" evidence="9">
    <location>
        <begin position="160"/>
        <end position="259"/>
    </location>
</feature>
<feature type="domain" description="Alpha-D-phosphohexomutase alpha/beta/alpha" evidence="10">
    <location>
        <begin position="269"/>
        <end position="373"/>
    </location>
</feature>
<evidence type="ECO:0000256" key="5">
    <source>
        <dbReference type="ARBA" id="ARBA00022842"/>
    </source>
</evidence>
<comment type="similarity">
    <text evidence="2">Belongs to the phosphohexose mutase family.</text>
</comment>
<gene>
    <name evidence="11" type="ORF">SAMN05216276_107529</name>
</gene>
<dbReference type="Gene3D" id="3.30.310.50">
    <property type="entry name" value="Alpha-D-phosphohexomutase, C-terminal domain"/>
    <property type="match status" value="1"/>
</dbReference>
<keyword evidence="6" id="KW-0413">Isomerase</keyword>
<evidence type="ECO:0000256" key="2">
    <source>
        <dbReference type="ARBA" id="ARBA00010231"/>
    </source>
</evidence>
<feature type="domain" description="Alpha-D-phosphohexomutase C-terminal" evidence="7">
    <location>
        <begin position="378"/>
        <end position="452"/>
    </location>
</feature>
<dbReference type="SUPFAM" id="SSF53738">
    <property type="entry name" value="Phosphoglucomutase, first 3 domains"/>
    <property type="match status" value="3"/>
</dbReference>
<dbReference type="InterPro" id="IPR005843">
    <property type="entry name" value="A-D-PHexomutase_C"/>
</dbReference>
<organism evidence="11 12">
    <name type="scientific">Streptosporangium subroseum</name>
    <dbReference type="NCBI Taxonomy" id="106412"/>
    <lineage>
        <taxon>Bacteria</taxon>
        <taxon>Bacillati</taxon>
        <taxon>Actinomycetota</taxon>
        <taxon>Actinomycetes</taxon>
        <taxon>Streptosporangiales</taxon>
        <taxon>Streptosporangiaceae</taxon>
        <taxon>Streptosporangium</taxon>
    </lineage>
</organism>
<keyword evidence="3" id="KW-0597">Phosphoprotein</keyword>
<evidence type="ECO:0000256" key="4">
    <source>
        <dbReference type="ARBA" id="ARBA00022723"/>
    </source>
</evidence>
<dbReference type="Pfam" id="PF02878">
    <property type="entry name" value="PGM_PMM_I"/>
    <property type="match status" value="1"/>
</dbReference>
<keyword evidence="4" id="KW-0479">Metal-binding</keyword>
<dbReference type="GO" id="GO:0046872">
    <property type="term" value="F:metal ion binding"/>
    <property type="evidence" value="ECO:0007669"/>
    <property type="project" value="UniProtKB-KW"/>
</dbReference>
<dbReference type="Proteomes" id="UP000198282">
    <property type="component" value="Unassembled WGS sequence"/>
</dbReference>
<reference evidence="11 12" key="1">
    <citation type="submission" date="2017-06" db="EMBL/GenBank/DDBJ databases">
        <authorList>
            <person name="Kim H.J."/>
            <person name="Triplett B.A."/>
        </authorList>
    </citation>
    <scope>NUCLEOTIDE SEQUENCE [LARGE SCALE GENOMIC DNA]</scope>
    <source>
        <strain evidence="11 12">CGMCC 4.2132</strain>
    </source>
</reference>